<sequence length="370" mass="38250">MLSKLFGAFFSKAPVIESATPFKFQSARSSGSAVFPQSSRKKPLLAAATVATTALLALLSAAGAHAADAGAASYPDKPIRIILGFPAGGGSDVLLRSITPGLAQELGQPVIVDNRPGAGGNLAMEAVARAEPDGYTLLMGSPGLATNPFLYKTLTFDPIKDFAPIGMVGSVQNALIVQPSLHIDSVAELVRYAKAHPGVLNVASSGTGTSLHLAAELFKRDTGVNIVHVPYRGGAPAMTDLLGGRVDMMFNVLPQALPQVKAGKLKALAVTGAVRSPTLPDVPTMEEAGVKGYTATTWNGLLAPAGTPPAIVNKINAALNRVLAAPATKKIFDDMGQDVVMGTPAEFAQLIKDETAKWKVVIQEGGIQAQ</sequence>
<dbReference type="InterPro" id="IPR042100">
    <property type="entry name" value="Bug_dom1"/>
</dbReference>
<protein>
    <submittedName>
        <fullName evidence="2">LacI family transcriptional regulator</fullName>
    </submittedName>
</protein>
<dbReference type="PANTHER" id="PTHR42928">
    <property type="entry name" value="TRICARBOXYLATE-BINDING PROTEIN"/>
    <property type="match status" value="1"/>
</dbReference>
<dbReference type="Gene3D" id="3.40.190.150">
    <property type="entry name" value="Bordetella uptake gene, domain 1"/>
    <property type="match status" value="1"/>
</dbReference>
<proteinExistence type="inferred from homology"/>
<keyword evidence="3" id="KW-1185">Reference proteome</keyword>
<dbReference type="Gene3D" id="3.40.190.10">
    <property type="entry name" value="Periplasmic binding protein-like II"/>
    <property type="match status" value="1"/>
</dbReference>
<evidence type="ECO:0000313" key="2">
    <source>
        <dbReference type="EMBL" id="RXN87928.1"/>
    </source>
</evidence>
<name>A0A4Q1HIA1_9BURK</name>
<gene>
    <name evidence="2" type="ORF">C7R54_15200</name>
</gene>
<organism evidence="2 3">
    <name type="scientific">Achromobacter aloeverae</name>
    <dbReference type="NCBI Taxonomy" id="1750518"/>
    <lineage>
        <taxon>Bacteria</taxon>
        <taxon>Pseudomonadati</taxon>
        <taxon>Pseudomonadota</taxon>
        <taxon>Betaproteobacteria</taxon>
        <taxon>Burkholderiales</taxon>
        <taxon>Alcaligenaceae</taxon>
        <taxon>Achromobacter</taxon>
    </lineage>
</organism>
<comment type="caution">
    <text evidence="2">The sequence shown here is derived from an EMBL/GenBank/DDBJ whole genome shotgun (WGS) entry which is preliminary data.</text>
</comment>
<dbReference type="InterPro" id="IPR005064">
    <property type="entry name" value="BUG"/>
</dbReference>
<reference evidence="2 3" key="1">
    <citation type="journal article" date="2017" name="Int. J. Syst. Evol. Microbiol.">
        <title>Achromobacter aloeverae sp. nov., isolated from the root of Aloe vera (L.) Burm.f.</title>
        <authorList>
            <person name="Kuncharoen N."/>
            <person name="Muramatsu Y."/>
            <person name="Shibata C."/>
            <person name="Kamakura Y."/>
            <person name="Nakagawa Y."/>
            <person name="Tanasupawat S."/>
        </authorList>
    </citation>
    <scope>NUCLEOTIDE SEQUENCE [LARGE SCALE GENOMIC DNA]</scope>
    <source>
        <strain evidence="2 3">AVA-1</strain>
    </source>
</reference>
<accession>A0A4Q1HIA1</accession>
<dbReference type="PANTHER" id="PTHR42928:SF5">
    <property type="entry name" value="BLR1237 PROTEIN"/>
    <property type="match status" value="1"/>
</dbReference>
<dbReference type="CDD" id="cd13578">
    <property type="entry name" value="PBP2_Bug27"/>
    <property type="match status" value="1"/>
</dbReference>
<dbReference type="SUPFAM" id="SSF53850">
    <property type="entry name" value="Periplasmic binding protein-like II"/>
    <property type="match status" value="1"/>
</dbReference>
<evidence type="ECO:0000256" key="1">
    <source>
        <dbReference type="ARBA" id="ARBA00006987"/>
    </source>
</evidence>
<dbReference type="AlphaFoldDB" id="A0A4Q1HIA1"/>
<dbReference type="RefSeq" id="WP_129151296.1">
    <property type="nucleotide sequence ID" value="NZ_JBHSDO010000011.1"/>
</dbReference>
<dbReference type="Pfam" id="PF03401">
    <property type="entry name" value="TctC"/>
    <property type="match status" value="1"/>
</dbReference>
<dbReference type="Proteomes" id="UP000290849">
    <property type="component" value="Unassembled WGS sequence"/>
</dbReference>
<comment type="similarity">
    <text evidence="1">Belongs to the UPF0065 (bug) family.</text>
</comment>
<dbReference type="EMBL" id="PYAL01000004">
    <property type="protein sequence ID" value="RXN87928.1"/>
    <property type="molecule type" value="Genomic_DNA"/>
</dbReference>
<dbReference type="OrthoDB" id="8650393at2"/>
<evidence type="ECO:0000313" key="3">
    <source>
        <dbReference type="Proteomes" id="UP000290849"/>
    </source>
</evidence>
<dbReference type="PIRSF" id="PIRSF017082">
    <property type="entry name" value="YflP"/>
    <property type="match status" value="1"/>
</dbReference>